<proteinExistence type="predicted"/>
<dbReference type="OMA" id="FHESARC"/>
<reference evidence="1" key="1">
    <citation type="submission" date="2016-04" db="EMBL/GenBank/DDBJ databases">
        <authorList>
            <person name="Evans L.H."/>
            <person name="Alamgir A."/>
            <person name="Owens N."/>
            <person name="Weber N.D."/>
            <person name="Virtaneva K."/>
            <person name="Barbian K."/>
            <person name="Babar A."/>
            <person name="Rosenke K."/>
        </authorList>
    </citation>
    <scope>NUCLEOTIDE SEQUENCE [LARGE SCALE GENOMIC DNA]</scope>
    <source>
        <strain evidence="1">CBS 101.48</strain>
    </source>
</reference>
<organism evidence="1">
    <name type="scientific">Absidia glauca</name>
    <name type="common">Pin mould</name>
    <dbReference type="NCBI Taxonomy" id="4829"/>
    <lineage>
        <taxon>Eukaryota</taxon>
        <taxon>Fungi</taxon>
        <taxon>Fungi incertae sedis</taxon>
        <taxon>Mucoromycota</taxon>
        <taxon>Mucoromycotina</taxon>
        <taxon>Mucoromycetes</taxon>
        <taxon>Mucorales</taxon>
        <taxon>Cunninghamellaceae</taxon>
        <taxon>Absidia</taxon>
    </lineage>
</organism>
<dbReference type="Proteomes" id="UP000078561">
    <property type="component" value="Unassembled WGS sequence"/>
</dbReference>
<sequence>MQATHSVRHCPLYHHVSTLTLDSSSRIVTHASTSLIQLLDQQDPTGTRWPSKQDQQLCFTTLVTLNGQKRQKRLLTCEHPDDDATTTTILCTDIAALDQLHHALFNLDAFTTTTLPTAILRMNPYGVIQSAFGGYFTSFVGHPLMRFIHNDDIPLLCNKLRQVTRYQEDSDDDDDDDNDNEFTSISFDLRCDFSSLFDDDDNDNDDNNNKYAAESLPEKDTFLITDTMDPHYALYHFTTVVTSTQDIVCIMRPSSISCSGLFSSTSQSRPSVSRQCTPKSTVTTLYRLSCLLRTSCYKLKHILEKLQQALWDAAEQGLMILAHYLALIMVLVLQYYRLARHPSFWLETSELALRCLVAETKTRSELVRVFSWLEWSGLPSRRFFSTALDHGSEWLISSMQPSF</sequence>
<name>A0A168RQ16_ABSGL</name>
<evidence type="ECO:0000313" key="2">
    <source>
        <dbReference type="Proteomes" id="UP000078561"/>
    </source>
</evidence>
<dbReference type="EMBL" id="LT554731">
    <property type="protein sequence ID" value="SAM07234.1"/>
    <property type="molecule type" value="Genomic_DNA"/>
</dbReference>
<gene>
    <name evidence="1" type="primary">ABSGL_12873.1 scaffold 13518</name>
</gene>
<dbReference type="InParanoid" id="A0A168RQ16"/>
<accession>A0A168RQ16</accession>
<protein>
    <submittedName>
        <fullName evidence="1">Uncharacterized protein</fullName>
    </submittedName>
</protein>
<dbReference type="OrthoDB" id="2290043at2759"/>
<dbReference type="AlphaFoldDB" id="A0A168RQ16"/>
<keyword evidence="2" id="KW-1185">Reference proteome</keyword>
<evidence type="ECO:0000313" key="1">
    <source>
        <dbReference type="EMBL" id="SAM07234.1"/>
    </source>
</evidence>